<evidence type="ECO:0008006" key="3">
    <source>
        <dbReference type="Google" id="ProtNLM"/>
    </source>
</evidence>
<evidence type="ECO:0000313" key="2">
    <source>
        <dbReference type="Proteomes" id="UP000027120"/>
    </source>
</evidence>
<dbReference type="Proteomes" id="UP000027120">
    <property type="component" value="Unassembled WGS sequence"/>
</dbReference>
<evidence type="ECO:0000313" key="1">
    <source>
        <dbReference type="EMBL" id="KDO41770.1"/>
    </source>
</evidence>
<accession>A0A067DJP9</accession>
<dbReference type="EMBL" id="KK785567">
    <property type="protein sequence ID" value="KDO41770.1"/>
    <property type="molecule type" value="Genomic_DNA"/>
</dbReference>
<name>A0A067DJP9_CITSI</name>
<dbReference type="PANTHER" id="PTHR47481">
    <property type="match status" value="1"/>
</dbReference>
<dbReference type="AlphaFoldDB" id="A0A067DJP9"/>
<keyword evidence="2" id="KW-1185">Reference proteome</keyword>
<dbReference type="SMR" id="A0A067DJP9"/>
<organism evidence="1 2">
    <name type="scientific">Citrus sinensis</name>
    <name type="common">Sweet orange</name>
    <name type="synonym">Citrus aurantium var. sinensis</name>
    <dbReference type="NCBI Taxonomy" id="2711"/>
    <lineage>
        <taxon>Eukaryota</taxon>
        <taxon>Viridiplantae</taxon>
        <taxon>Streptophyta</taxon>
        <taxon>Embryophyta</taxon>
        <taxon>Tracheophyta</taxon>
        <taxon>Spermatophyta</taxon>
        <taxon>Magnoliopsida</taxon>
        <taxon>eudicotyledons</taxon>
        <taxon>Gunneridae</taxon>
        <taxon>Pentapetalae</taxon>
        <taxon>rosids</taxon>
        <taxon>malvids</taxon>
        <taxon>Sapindales</taxon>
        <taxon>Rutaceae</taxon>
        <taxon>Aurantioideae</taxon>
        <taxon>Citrus</taxon>
    </lineage>
</organism>
<reference evidence="1 2" key="1">
    <citation type="submission" date="2014-04" db="EMBL/GenBank/DDBJ databases">
        <authorList>
            <consortium name="International Citrus Genome Consortium"/>
            <person name="Gmitter F."/>
            <person name="Chen C."/>
            <person name="Farmerie W."/>
            <person name="Harkins T."/>
            <person name="Desany B."/>
            <person name="Mohiuddin M."/>
            <person name="Kodira C."/>
            <person name="Borodovsky M."/>
            <person name="Lomsadze A."/>
            <person name="Burns P."/>
            <person name="Jenkins J."/>
            <person name="Prochnik S."/>
            <person name="Shu S."/>
            <person name="Chapman J."/>
            <person name="Pitluck S."/>
            <person name="Schmutz J."/>
            <person name="Rokhsar D."/>
        </authorList>
    </citation>
    <scope>NUCLEOTIDE SEQUENCE</scope>
</reference>
<sequence length="167" mass="18468">MTLNKSNLSTASVKSSSSSKIENPECTVWRSQDQTLLSWLLSSITEGILSLVHSCNTSFDVWKALEKRFGVQSGEYCLKMKQVTDKLACAGSPVLYRDMLKQILNGLGAGYLDLATFITTSKLDYDDAYALLLTHEARLEQSQSEKHIGFPAGTGHFGNHGRNQMIM</sequence>
<gene>
    <name evidence="1" type="ORF">CISIN_1g039115mg</name>
</gene>
<dbReference type="PANTHER" id="PTHR47481:SF22">
    <property type="entry name" value="RETROTRANSPOSON GAG DOMAIN-CONTAINING PROTEIN"/>
    <property type="match status" value="1"/>
</dbReference>
<protein>
    <recommendedName>
        <fullName evidence="3">Retrotransposon Copia-like N-terminal domain-containing protein</fullName>
    </recommendedName>
</protein>
<proteinExistence type="predicted"/>